<gene>
    <name evidence="5" type="primary">gspA_2</name>
    <name evidence="5" type="ORF">ERS132426_00511</name>
</gene>
<feature type="domain" description="Glycosyltransferase 2-like" evidence="4">
    <location>
        <begin position="277"/>
        <end position="377"/>
    </location>
</feature>
<evidence type="ECO:0000313" key="5">
    <source>
        <dbReference type="EMBL" id="CYV20008.1"/>
    </source>
</evidence>
<proteinExistence type="predicted"/>
<dbReference type="Pfam" id="PF00535">
    <property type="entry name" value="Glycos_transf_2"/>
    <property type="match status" value="1"/>
</dbReference>
<dbReference type="Pfam" id="PF01501">
    <property type="entry name" value="Glyco_transf_8"/>
    <property type="match status" value="1"/>
</dbReference>
<dbReference type="EMBL" id="FIHM01000006">
    <property type="protein sequence ID" value="CYV20008.1"/>
    <property type="molecule type" value="Genomic_DNA"/>
</dbReference>
<evidence type="ECO:0000259" key="4">
    <source>
        <dbReference type="Pfam" id="PF00535"/>
    </source>
</evidence>
<evidence type="ECO:0000256" key="1">
    <source>
        <dbReference type="ARBA" id="ARBA00022676"/>
    </source>
</evidence>
<keyword evidence="1" id="KW-0328">Glycosyltransferase</keyword>
<name>A0A0Z8HC48_STRSU</name>
<evidence type="ECO:0000256" key="3">
    <source>
        <dbReference type="ARBA" id="ARBA00022723"/>
    </source>
</evidence>
<dbReference type="CDD" id="cd04194">
    <property type="entry name" value="GT8_A4GalT_like"/>
    <property type="match status" value="1"/>
</dbReference>
<dbReference type="InterPro" id="IPR002495">
    <property type="entry name" value="Glyco_trans_8"/>
</dbReference>
<keyword evidence="3" id="KW-0479">Metal-binding</keyword>
<dbReference type="InterPro" id="IPR029044">
    <property type="entry name" value="Nucleotide-diphossugar_trans"/>
</dbReference>
<dbReference type="GO" id="GO:0016757">
    <property type="term" value="F:glycosyltransferase activity"/>
    <property type="evidence" value="ECO:0007669"/>
    <property type="project" value="UniProtKB-KW"/>
</dbReference>
<dbReference type="SUPFAM" id="SSF53448">
    <property type="entry name" value="Nucleotide-diphospho-sugar transferases"/>
    <property type="match status" value="2"/>
</dbReference>
<dbReference type="InterPro" id="IPR050748">
    <property type="entry name" value="Glycosyltrans_8_dom-fam"/>
</dbReference>
<organism evidence="5 6">
    <name type="scientific">Streptococcus suis</name>
    <dbReference type="NCBI Taxonomy" id="1307"/>
    <lineage>
        <taxon>Bacteria</taxon>
        <taxon>Bacillati</taxon>
        <taxon>Bacillota</taxon>
        <taxon>Bacilli</taxon>
        <taxon>Lactobacillales</taxon>
        <taxon>Streptococcaceae</taxon>
        <taxon>Streptococcus</taxon>
    </lineage>
</organism>
<dbReference type="RefSeq" id="WP_043026769.1">
    <property type="nucleotide sequence ID" value="NZ_CEDT01000025.1"/>
</dbReference>
<accession>A0A0Z8HC48</accession>
<sequence length="559" mass="65831">MHIAFSATDSYADYLGTTIYSIIQHHPNDELHFYVLTKWMSDHSRFKLSRLTSQLVTISFIEIDSTSFDHLPLKEGISLEAYFRILLPSQLAELDRVLYLDCDILVNGTLKEVWERDLSHHYLAGVNELDMLHGNSEYREKIGFDAQDIYINSGVLLLNLDLMRRDHIEEYLFSRAEEIKDYIEYQDQDIINIGLKGQILNLEAKYNMTTYQRKVKHIPLEEAVIIHFNWHKPWRKDQNYLQYNRESFELYRRTFQAYLSSVEPAVTLLVNAWQVRPASLSQCLLSIFEQDYKNLQILLLLPEDQPELEEILIPYLTKEHPVMVIKKDFATKMEAYYAGLTHIKTSYFNMIEAEDWLDKTHISSLYHQLVEQDTFIASAPFTLLEEEEGIYKMFEPDLADGRRQTSYLLENLFGLKWYETFRHTHLDGKLYHSTIIQRAGQLASHHSEDLLACLFYLVGESVAFVNNRTYVKRNVSILQAPLETEEAISQRMEELNHFASYMALCNLSLIHYKEFYKQELYNLLVTAQKLEKEELASKLEAKLNELQFLEQLPHHKPFY</sequence>
<evidence type="ECO:0000313" key="6">
    <source>
        <dbReference type="Proteomes" id="UP000074850"/>
    </source>
</evidence>
<keyword evidence="2 5" id="KW-0808">Transferase</keyword>
<dbReference type="PANTHER" id="PTHR13778">
    <property type="entry name" value="GLYCOSYLTRANSFERASE 8 DOMAIN-CONTAINING PROTEIN"/>
    <property type="match status" value="1"/>
</dbReference>
<dbReference type="InterPro" id="IPR001173">
    <property type="entry name" value="Glyco_trans_2-like"/>
</dbReference>
<dbReference type="GO" id="GO:0046872">
    <property type="term" value="F:metal ion binding"/>
    <property type="evidence" value="ECO:0007669"/>
    <property type="project" value="UniProtKB-KW"/>
</dbReference>
<reference evidence="5 6" key="1">
    <citation type="submission" date="2016-02" db="EMBL/GenBank/DDBJ databases">
        <authorList>
            <consortium name="Pathogen Informatics"/>
        </authorList>
    </citation>
    <scope>NUCLEOTIDE SEQUENCE [LARGE SCALE GENOMIC DNA]</scope>
    <source>
        <strain evidence="5 6">LSS64</strain>
    </source>
</reference>
<evidence type="ECO:0000256" key="2">
    <source>
        <dbReference type="ARBA" id="ARBA00022679"/>
    </source>
</evidence>
<dbReference type="CDD" id="cd00761">
    <property type="entry name" value="Glyco_tranf_GTA_type"/>
    <property type="match status" value="1"/>
</dbReference>
<dbReference type="Gene3D" id="3.90.550.10">
    <property type="entry name" value="Spore Coat Polysaccharide Biosynthesis Protein SpsA, Chain A"/>
    <property type="match status" value="2"/>
</dbReference>
<dbReference type="Proteomes" id="UP000074850">
    <property type="component" value="Unassembled WGS sequence"/>
</dbReference>
<dbReference type="AlphaFoldDB" id="A0A0Z8HC48"/>
<dbReference type="PANTHER" id="PTHR13778:SF47">
    <property type="entry name" value="LIPOPOLYSACCHARIDE 1,3-GALACTOSYLTRANSFERASE"/>
    <property type="match status" value="1"/>
</dbReference>
<protein>
    <submittedName>
        <fullName evidence="5">Family 8 glycosyl transferase</fullName>
    </submittedName>
</protein>